<dbReference type="EMBL" id="HBHJ01024441">
    <property type="protein sequence ID" value="CAD9703577.1"/>
    <property type="molecule type" value="Transcribed_RNA"/>
</dbReference>
<reference evidence="1" key="1">
    <citation type="submission" date="2021-01" db="EMBL/GenBank/DDBJ databases">
        <authorList>
            <person name="Corre E."/>
            <person name="Pelletier E."/>
            <person name="Niang G."/>
            <person name="Scheremetjew M."/>
            <person name="Finn R."/>
            <person name="Kale V."/>
            <person name="Holt S."/>
            <person name="Cochrane G."/>
            <person name="Meng A."/>
            <person name="Brown T."/>
            <person name="Cohen L."/>
        </authorList>
    </citation>
    <scope>NUCLEOTIDE SEQUENCE</scope>
    <source>
        <strain evidence="1">CCMP1243</strain>
    </source>
</reference>
<evidence type="ECO:0000313" key="1">
    <source>
        <dbReference type="EMBL" id="CAD9703577.1"/>
    </source>
</evidence>
<dbReference type="AlphaFoldDB" id="A0A7S2SMK2"/>
<organism evidence="1">
    <name type="scientific">Rhizochromulina marina</name>
    <dbReference type="NCBI Taxonomy" id="1034831"/>
    <lineage>
        <taxon>Eukaryota</taxon>
        <taxon>Sar</taxon>
        <taxon>Stramenopiles</taxon>
        <taxon>Ochrophyta</taxon>
        <taxon>Dictyochophyceae</taxon>
        <taxon>Rhizochromulinales</taxon>
        <taxon>Rhizochromulina</taxon>
    </lineage>
</organism>
<proteinExistence type="predicted"/>
<protein>
    <submittedName>
        <fullName evidence="1">Uncharacterized protein</fullName>
    </submittedName>
</protein>
<sequence>MPVLDALRKQGQCLFRDFRSSNLPWRGKQCQSWVAGGSGLLFLLPVAVCPERWEQGIWLLQATLSFLADFVHIHHDSVFHGLDRVFATGMVVRLIYIACTRSHPAMALLAVPPLLCIVVGTSAKNRLDLETWKIWHGLWHLSASLLATLVMHTIHSCEAFRSPGGEWLSPALSAACLQEIMD</sequence>
<gene>
    <name evidence="1" type="ORF">RMAR1173_LOCUS16131</name>
</gene>
<name>A0A7S2SMK2_9STRA</name>
<accession>A0A7S2SMK2</accession>